<dbReference type="SMART" id="SM00647">
    <property type="entry name" value="IBR"/>
    <property type="match status" value="1"/>
</dbReference>
<dbReference type="Pfam" id="PF00097">
    <property type="entry name" value="zf-C3HC4"/>
    <property type="match status" value="1"/>
</dbReference>
<dbReference type="OrthoDB" id="10009520at2759"/>
<comment type="pathway">
    <text evidence="4">Protein modification; protein ubiquitination.</text>
</comment>
<dbReference type="Gene3D" id="3.30.40.10">
    <property type="entry name" value="Zinc/RING finger domain, C3HC4 (zinc finger)"/>
    <property type="match status" value="1"/>
</dbReference>
<evidence type="ECO:0000256" key="10">
    <source>
        <dbReference type="ARBA" id="ARBA00022771"/>
    </source>
</evidence>
<dbReference type="FunFam" id="3.30.40.10:FF:000230">
    <property type="entry name" value="RBR-type E3 ubiquitin transferase"/>
    <property type="match status" value="1"/>
</dbReference>
<dbReference type="UniPathway" id="UPA00143"/>
<evidence type="ECO:0000256" key="2">
    <source>
        <dbReference type="ARBA" id="ARBA00001947"/>
    </source>
</evidence>
<evidence type="ECO:0000256" key="6">
    <source>
        <dbReference type="ARBA" id="ARBA00012251"/>
    </source>
</evidence>
<dbReference type="Gene3D" id="1.20.120.1750">
    <property type="match status" value="1"/>
</dbReference>
<proteinExistence type="inferred from homology"/>
<keyword evidence="9" id="KW-0677">Repeat</keyword>
<evidence type="ECO:0000256" key="4">
    <source>
        <dbReference type="ARBA" id="ARBA00004906"/>
    </source>
</evidence>
<evidence type="ECO:0000256" key="8">
    <source>
        <dbReference type="ARBA" id="ARBA00022723"/>
    </source>
</evidence>
<organism evidence="16 17">
    <name type="scientific">Castanea mollissima</name>
    <name type="common">Chinese chestnut</name>
    <dbReference type="NCBI Taxonomy" id="60419"/>
    <lineage>
        <taxon>Eukaryota</taxon>
        <taxon>Viridiplantae</taxon>
        <taxon>Streptophyta</taxon>
        <taxon>Embryophyta</taxon>
        <taxon>Tracheophyta</taxon>
        <taxon>Spermatophyta</taxon>
        <taxon>Magnoliopsida</taxon>
        <taxon>eudicotyledons</taxon>
        <taxon>Gunneridae</taxon>
        <taxon>Pentapetalae</taxon>
        <taxon>rosids</taxon>
        <taxon>fabids</taxon>
        <taxon>Fagales</taxon>
        <taxon>Fagaceae</taxon>
        <taxon>Castanea</taxon>
    </lineage>
</organism>
<dbReference type="CDD" id="cd22584">
    <property type="entry name" value="Rcat_RBR_unk"/>
    <property type="match status" value="1"/>
</dbReference>
<feature type="domain" description="RING-type" evidence="14">
    <location>
        <begin position="87"/>
        <end position="132"/>
    </location>
</feature>
<name>A0A8J4QZS2_9ROSI</name>
<evidence type="ECO:0000256" key="12">
    <source>
        <dbReference type="ARBA" id="ARBA00022833"/>
    </source>
</evidence>
<evidence type="ECO:0000256" key="1">
    <source>
        <dbReference type="ARBA" id="ARBA00001798"/>
    </source>
</evidence>
<dbReference type="InterPro" id="IPR018957">
    <property type="entry name" value="Znf_C3HC4_RING-type"/>
</dbReference>
<dbReference type="InterPro" id="IPR017907">
    <property type="entry name" value="Znf_RING_CS"/>
</dbReference>
<dbReference type="GO" id="GO:0008270">
    <property type="term" value="F:zinc ion binding"/>
    <property type="evidence" value="ECO:0007669"/>
    <property type="project" value="UniProtKB-KW"/>
</dbReference>
<dbReference type="GO" id="GO:0061630">
    <property type="term" value="F:ubiquitin protein ligase activity"/>
    <property type="evidence" value="ECO:0007669"/>
    <property type="project" value="UniProtKB-EC"/>
</dbReference>
<keyword evidence="7" id="KW-0808">Transferase</keyword>
<protein>
    <recommendedName>
        <fullName evidence="6">RBR-type E3 ubiquitin transferase</fullName>
        <ecNumber evidence="6">2.3.2.31</ecNumber>
    </recommendedName>
</protein>
<dbReference type="PROSITE" id="PS51873">
    <property type="entry name" value="TRIAD"/>
    <property type="match status" value="1"/>
</dbReference>
<evidence type="ECO:0000256" key="11">
    <source>
        <dbReference type="ARBA" id="ARBA00022786"/>
    </source>
</evidence>
<evidence type="ECO:0000259" key="15">
    <source>
        <dbReference type="PROSITE" id="PS51873"/>
    </source>
</evidence>
<accession>A0A8J4QZS2</accession>
<keyword evidence="17" id="KW-1185">Reference proteome</keyword>
<evidence type="ECO:0000313" key="16">
    <source>
        <dbReference type="EMBL" id="KAF3954752.1"/>
    </source>
</evidence>
<comment type="function">
    <text evidence="3">Might act as an E3 ubiquitin-protein ligase, or as part of E3 complex, which accepts ubiquitin from specific E2 ubiquitin-conjugating enzymes and then transfers it to substrates.</text>
</comment>
<feature type="domain" description="RING-type" evidence="15">
    <location>
        <begin position="83"/>
        <end position="256"/>
    </location>
</feature>
<evidence type="ECO:0000259" key="14">
    <source>
        <dbReference type="PROSITE" id="PS50089"/>
    </source>
</evidence>
<evidence type="ECO:0000256" key="3">
    <source>
        <dbReference type="ARBA" id="ARBA00003976"/>
    </source>
</evidence>
<dbReference type="PROSITE" id="PS00518">
    <property type="entry name" value="ZF_RING_1"/>
    <property type="match status" value="1"/>
</dbReference>
<dbReference type="SUPFAM" id="SSF57850">
    <property type="entry name" value="RING/U-box"/>
    <property type="match status" value="2"/>
</dbReference>
<dbReference type="GO" id="GO:0016567">
    <property type="term" value="P:protein ubiquitination"/>
    <property type="evidence" value="ECO:0007669"/>
    <property type="project" value="UniProtKB-UniPathway"/>
</dbReference>
<keyword evidence="10 13" id="KW-0863">Zinc-finger</keyword>
<keyword evidence="12" id="KW-0862">Zinc</keyword>
<evidence type="ECO:0000256" key="7">
    <source>
        <dbReference type="ARBA" id="ARBA00022679"/>
    </source>
</evidence>
<evidence type="ECO:0000256" key="13">
    <source>
        <dbReference type="PROSITE-ProRule" id="PRU00175"/>
    </source>
</evidence>
<evidence type="ECO:0000256" key="9">
    <source>
        <dbReference type="ARBA" id="ARBA00022737"/>
    </source>
</evidence>
<dbReference type="InterPro" id="IPR013083">
    <property type="entry name" value="Znf_RING/FYVE/PHD"/>
</dbReference>
<comment type="caution">
    <text evidence="16">The sequence shown here is derived from an EMBL/GenBank/DDBJ whole genome shotgun (WGS) entry which is preliminary data.</text>
</comment>
<dbReference type="InterPro" id="IPR031127">
    <property type="entry name" value="E3_UB_ligase_RBR"/>
</dbReference>
<comment type="cofactor">
    <cofactor evidence="2">
        <name>Zn(2+)</name>
        <dbReference type="ChEBI" id="CHEBI:29105"/>
    </cofactor>
</comment>
<dbReference type="PANTHER" id="PTHR11685">
    <property type="entry name" value="RBR FAMILY RING FINGER AND IBR DOMAIN-CONTAINING"/>
    <property type="match status" value="1"/>
</dbReference>
<dbReference type="InterPro" id="IPR002867">
    <property type="entry name" value="IBR_dom"/>
</dbReference>
<dbReference type="Pfam" id="PF01485">
    <property type="entry name" value="IBR"/>
    <property type="match status" value="1"/>
</dbReference>
<sequence length="256" mass="29114">MSQESASPQFTCVDDFHFSAVFDENEAWNCSDLTDEKFAEELQVQEALMGCVIDSQLVNKEASSSLQLPSSPTIQAILPTPEADSFCEICVERKDSDEMFKIESCVHSFCSDCISKHVATKIEESITRVCCPGLDCNGVIELDACRAVLPKDVFERWDEALCAALFGSQSFYCPSRIVQQWVDCEEFQRLNGDEKERDDLIFRELAEEKKWRTCPHCKYYVERTEGCLHMTCRCAFQFCYGCGAQWTIDHGGCQRD</sequence>
<keyword evidence="8" id="KW-0479">Metal-binding</keyword>
<dbReference type="AlphaFoldDB" id="A0A8J4QZS2"/>
<dbReference type="FunFam" id="1.20.120.1750:FF:000018">
    <property type="entry name" value="RBR-type E3 ubiquitin transferase"/>
    <property type="match status" value="1"/>
</dbReference>
<dbReference type="Proteomes" id="UP000737018">
    <property type="component" value="Unassembled WGS sequence"/>
</dbReference>
<evidence type="ECO:0000313" key="17">
    <source>
        <dbReference type="Proteomes" id="UP000737018"/>
    </source>
</evidence>
<comment type="catalytic activity">
    <reaction evidence="1">
        <text>[E2 ubiquitin-conjugating enzyme]-S-ubiquitinyl-L-cysteine + [acceptor protein]-L-lysine = [E2 ubiquitin-conjugating enzyme]-L-cysteine + [acceptor protein]-N(6)-ubiquitinyl-L-lysine.</text>
        <dbReference type="EC" id="2.3.2.31"/>
    </reaction>
</comment>
<dbReference type="InterPro" id="IPR044066">
    <property type="entry name" value="TRIAD_supradom"/>
</dbReference>
<reference evidence="16" key="1">
    <citation type="submission" date="2020-03" db="EMBL/GenBank/DDBJ databases">
        <title>Castanea mollissima Vanexum genome sequencing.</title>
        <authorList>
            <person name="Staton M."/>
        </authorList>
    </citation>
    <scope>NUCLEOTIDE SEQUENCE</scope>
    <source>
        <tissue evidence="16">Leaf</tissue>
    </source>
</reference>
<gene>
    <name evidence="16" type="ORF">CMV_019948</name>
</gene>
<dbReference type="PROSITE" id="PS50089">
    <property type="entry name" value="ZF_RING_2"/>
    <property type="match status" value="1"/>
</dbReference>
<evidence type="ECO:0000256" key="5">
    <source>
        <dbReference type="ARBA" id="ARBA00005884"/>
    </source>
</evidence>
<comment type="similarity">
    <text evidence="5">Belongs to the RBR family. Ariadne subfamily.</text>
</comment>
<dbReference type="EC" id="2.3.2.31" evidence="6"/>
<keyword evidence="11" id="KW-0833">Ubl conjugation pathway</keyword>
<dbReference type="InterPro" id="IPR001841">
    <property type="entry name" value="Znf_RING"/>
</dbReference>
<dbReference type="EMBL" id="JRKL02003599">
    <property type="protein sequence ID" value="KAF3954752.1"/>
    <property type="molecule type" value="Genomic_DNA"/>
</dbReference>